<dbReference type="AlphaFoldDB" id="A0A1G2PLK5"/>
<sequence>MRNNRREKQFRCILHGSFRKYFSAIREVHRLFTEAGIEVLAPRAANTVSEKRGFVLLEGEEEKDPRLVELLYLQHLKRLGESGFSYFINPEGYLGKSASYELGIAQTTNIRCFFTDHPEDHPAYIHKNAVWEPGNLAAFIQEHGGLPEPKVKPNEREIHRLWENLMVPGSVVAAGGIVEYDAGKQEKEILLVRTHKWGGRYSIVGGKVRRNERLADALVREVREETGLAAKVGEHLSTFDQIKDSGYYLSGIQHIFVDHVVRVASKRVRLNEEAQDCVWVPARIALRDFPIEPNAAHTLQIYANR</sequence>
<dbReference type="PANTHER" id="PTHR43736">
    <property type="entry name" value="ADP-RIBOSE PYROPHOSPHATASE"/>
    <property type="match status" value="1"/>
</dbReference>
<dbReference type="PROSITE" id="PS00893">
    <property type="entry name" value="NUDIX_BOX"/>
    <property type="match status" value="1"/>
</dbReference>
<dbReference type="PROSITE" id="PS51462">
    <property type="entry name" value="NUDIX"/>
    <property type="match status" value="1"/>
</dbReference>
<dbReference type="InterPro" id="IPR015797">
    <property type="entry name" value="NUDIX_hydrolase-like_dom_sf"/>
</dbReference>
<reference evidence="3 4" key="1">
    <citation type="journal article" date="2016" name="Nat. Commun.">
        <title>Thousands of microbial genomes shed light on interconnected biogeochemical processes in an aquifer system.</title>
        <authorList>
            <person name="Anantharaman K."/>
            <person name="Brown C.T."/>
            <person name="Hug L.A."/>
            <person name="Sharon I."/>
            <person name="Castelle C.J."/>
            <person name="Probst A.J."/>
            <person name="Thomas B.C."/>
            <person name="Singh A."/>
            <person name="Wilkins M.J."/>
            <person name="Karaoz U."/>
            <person name="Brodie E.L."/>
            <person name="Williams K.H."/>
            <person name="Hubbard S.S."/>
            <person name="Banfield J.F."/>
        </authorList>
    </citation>
    <scope>NUCLEOTIDE SEQUENCE [LARGE SCALE GENOMIC DNA]</scope>
    <source>
        <strain evidence="4">RIFCSPHIGHO2_01_FULL_58_15</strain>
    </source>
</reference>
<dbReference type="GO" id="GO:0016787">
    <property type="term" value="F:hydrolase activity"/>
    <property type="evidence" value="ECO:0007669"/>
    <property type="project" value="UniProtKB-KW"/>
</dbReference>
<evidence type="ECO:0000259" key="2">
    <source>
        <dbReference type="PROSITE" id="PS51462"/>
    </source>
</evidence>
<dbReference type="EMBL" id="MHST01000013">
    <property type="protein sequence ID" value="OHA49143.1"/>
    <property type="molecule type" value="Genomic_DNA"/>
</dbReference>
<dbReference type="Pfam" id="PF00293">
    <property type="entry name" value="NUDIX"/>
    <property type="match status" value="1"/>
</dbReference>
<comment type="caution">
    <text evidence="3">The sequence shown here is derived from an EMBL/GenBank/DDBJ whole genome shotgun (WGS) entry which is preliminary data.</text>
</comment>
<dbReference type="InterPro" id="IPR000086">
    <property type="entry name" value="NUDIX_hydrolase_dom"/>
</dbReference>
<evidence type="ECO:0000313" key="4">
    <source>
        <dbReference type="Proteomes" id="UP000178690"/>
    </source>
</evidence>
<organism evidence="3 4">
    <name type="scientific">Terrybacteria sp. (strain RIFCSPHIGHO2_01_FULL_58_15)</name>
    <dbReference type="NCBI Taxonomy" id="1802363"/>
    <lineage>
        <taxon>Bacteria</taxon>
        <taxon>Candidatus Terryibacteriota</taxon>
    </lineage>
</organism>
<dbReference type="STRING" id="1802363.A2682_03880"/>
<proteinExistence type="predicted"/>
<name>A0A1G2PLK5_TERXR</name>
<feature type="domain" description="Nudix hydrolase" evidence="2">
    <location>
        <begin position="169"/>
        <end position="303"/>
    </location>
</feature>
<dbReference type="SUPFAM" id="SSF55811">
    <property type="entry name" value="Nudix"/>
    <property type="match status" value="1"/>
</dbReference>
<evidence type="ECO:0000256" key="1">
    <source>
        <dbReference type="ARBA" id="ARBA00022801"/>
    </source>
</evidence>
<dbReference type="InterPro" id="IPR020084">
    <property type="entry name" value="NUDIX_hydrolase_CS"/>
</dbReference>
<keyword evidence="1" id="KW-0378">Hydrolase</keyword>
<accession>A0A1G2PLK5</accession>
<evidence type="ECO:0000313" key="3">
    <source>
        <dbReference type="EMBL" id="OHA49143.1"/>
    </source>
</evidence>
<dbReference type="PANTHER" id="PTHR43736:SF1">
    <property type="entry name" value="DIHYDRONEOPTERIN TRIPHOSPHATE DIPHOSPHATASE"/>
    <property type="match status" value="1"/>
</dbReference>
<protein>
    <recommendedName>
        <fullName evidence="2">Nudix hydrolase domain-containing protein</fullName>
    </recommendedName>
</protein>
<dbReference type="Proteomes" id="UP000178690">
    <property type="component" value="Unassembled WGS sequence"/>
</dbReference>
<dbReference type="Gene3D" id="3.90.79.10">
    <property type="entry name" value="Nucleoside Triphosphate Pyrophosphohydrolase"/>
    <property type="match status" value="1"/>
</dbReference>
<gene>
    <name evidence="3" type="ORF">A2682_03880</name>
</gene>